<feature type="signal peptide" evidence="1">
    <location>
        <begin position="1"/>
        <end position="21"/>
    </location>
</feature>
<accession>A0AAV2RQS8</accession>
<name>A0AAV2RQS8_MEGNR</name>
<reference evidence="3 4" key="1">
    <citation type="submission" date="2024-05" db="EMBL/GenBank/DDBJ databases">
        <authorList>
            <person name="Wallberg A."/>
        </authorList>
    </citation>
    <scope>NUCLEOTIDE SEQUENCE [LARGE SCALE GENOMIC DNA]</scope>
</reference>
<gene>
    <name evidence="3" type="ORF">MNOR_LOCUS27537</name>
</gene>
<dbReference type="SUPFAM" id="SSF56436">
    <property type="entry name" value="C-type lectin-like"/>
    <property type="match status" value="1"/>
</dbReference>
<dbReference type="InterPro" id="IPR016187">
    <property type="entry name" value="CTDL_fold"/>
</dbReference>
<keyword evidence="1" id="KW-0732">Signal</keyword>
<keyword evidence="4" id="KW-1185">Reference proteome</keyword>
<dbReference type="Gene3D" id="3.10.100.10">
    <property type="entry name" value="Mannose-Binding Protein A, subunit A"/>
    <property type="match status" value="1"/>
</dbReference>
<dbReference type="Proteomes" id="UP001497623">
    <property type="component" value="Unassembled WGS sequence"/>
</dbReference>
<evidence type="ECO:0000313" key="4">
    <source>
        <dbReference type="Proteomes" id="UP001497623"/>
    </source>
</evidence>
<dbReference type="SMART" id="SM00034">
    <property type="entry name" value="CLECT"/>
    <property type="match status" value="1"/>
</dbReference>
<feature type="non-terminal residue" evidence="3">
    <location>
        <position position="199"/>
    </location>
</feature>
<protein>
    <recommendedName>
        <fullName evidence="2">C-type lectin domain-containing protein</fullName>
    </recommendedName>
</protein>
<dbReference type="EMBL" id="CAXKWB010029124">
    <property type="protein sequence ID" value="CAL4135176.1"/>
    <property type="molecule type" value="Genomic_DNA"/>
</dbReference>
<dbReference type="InterPro" id="IPR001304">
    <property type="entry name" value="C-type_lectin-like"/>
</dbReference>
<dbReference type="PROSITE" id="PS50041">
    <property type="entry name" value="C_TYPE_LECTIN_2"/>
    <property type="match status" value="1"/>
</dbReference>
<evidence type="ECO:0000256" key="1">
    <source>
        <dbReference type="SAM" id="SignalP"/>
    </source>
</evidence>
<evidence type="ECO:0000313" key="3">
    <source>
        <dbReference type="EMBL" id="CAL4135176.1"/>
    </source>
</evidence>
<organism evidence="3 4">
    <name type="scientific">Meganyctiphanes norvegica</name>
    <name type="common">Northern krill</name>
    <name type="synonym">Thysanopoda norvegica</name>
    <dbReference type="NCBI Taxonomy" id="48144"/>
    <lineage>
        <taxon>Eukaryota</taxon>
        <taxon>Metazoa</taxon>
        <taxon>Ecdysozoa</taxon>
        <taxon>Arthropoda</taxon>
        <taxon>Crustacea</taxon>
        <taxon>Multicrustacea</taxon>
        <taxon>Malacostraca</taxon>
        <taxon>Eumalacostraca</taxon>
        <taxon>Eucarida</taxon>
        <taxon>Euphausiacea</taxon>
        <taxon>Euphausiidae</taxon>
        <taxon>Meganyctiphanes</taxon>
    </lineage>
</organism>
<proteinExistence type="predicted"/>
<dbReference type="InterPro" id="IPR016186">
    <property type="entry name" value="C-type_lectin-like/link_sf"/>
</dbReference>
<feature type="domain" description="C-type lectin" evidence="2">
    <location>
        <begin position="59"/>
        <end position="194"/>
    </location>
</feature>
<evidence type="ECO:0000259" key="2">
    <source>
        <dbReference type="PROSITE" id="PS50041"/>
    </source>
</evidence>
<comment type="caution">
    <text evidence="3">The sequence shown here is derived from an EMBL/GenBank/DDBJ whole genome shotgun (WGS) entry which is preliminary data.</text>
</comment>
<dbReference type="AlphaFoldDB" id="A0AAV2RQS8"/>
<feature type="chain" id="PRO_5043696578" description="C-type lectin domain-containing protein" evidence="1">
    <location>
        <begin position="22"/>
        <end position="199"/>
    </location>
</feature>
<sequence>MVAVKSLVQLRVMMVISSVYAHIKNDQNEEMRGEASIKSKNIKTKFNCECPGGNTFEDIGGTCYYFSSDRGEKHTWDQSRKFCQDIGNLLELEVDLAELGSEASCMSDGLMMQKITKKGEWVWLGGSDAGSENSWRWVTSGRSLSLQDSLWHSDQPNSVGSKGGNCLVGYIHGDYHRSYFGDWHCEEDHYFPCCQVFDQ</sequence>